<dbReference type="AlphaFoldDB" id="A0AAU2VS09"/>
<organism evidence="2">
    <name type="scientific">Streptomyces sp. NBC_00008</name>
    <dbReference type="NCBI Taxonomy" id="2903610"/>
    <lineage>
        <taxon>Bacteria</taxon>
        <taxon>Bacillati</taxon>
        <taxon>Actinomycetota</taxon>
        <taxon>Actinomycetes</taxon>
        <taxon>Kitasatosporales</taxon>
        <taxon>Streptomycetaceae</taxon>
        <taxon>Streptomyces</taxon>
    </lineage>
</organism>
<gene>
    <name evidence="2" type="ORF">OG398_20145</name>
</gene>
<protein>
    <submittedName>
        <fullName evidence="2">Uncharacterized protein</fullName>
    </submittedName>
</protein>
<accession>A0AAU2VS09</accession>
<evidence type="ECO:0000256" key="1">
    <source>
        <dbReference type="SAM" id="MobiDB-lite"/>
    </source>
</evidence>
<proteinExistence type="predicted"/>
<sequence>MNAPLHFKEELARELADHAATLPSPAVRRAPVRHHSPLRRVAFTAGLAAVGAAVVAALPLLSGPHDTTQAAPASQAPATANQKSGSGTASPTPHTGEGARLDITNADYAVKSGPGGTVSVQLFRRKGAPGLQATLRKAGVPAAVMTPSASCHATFHSDHANLKALDKVLPNDEVKRNSRGIYHVIHPAAIPEGDHLVFIVTSSGPDLQMVEATLSRQVPTCLPAS</sequence>
<name>A0AAU2VS09_9ACTN</name>
<feature type="compositionally biased region" description="Low complexity" evidence="1">
    <location>
        <begin position="66"/>
        <end position="80"/>
    </location>
</feature>
<feature type="compositionally biased region" description="Polar residues" evidence="1">
    <location>
        <begin position="81"/>
        <end position="93"/>
    </location>
</feature>
<evidence type="ECO:0000313" key="2">
    <source>
        <dbReference type="EMBL" id="WTW70409.1"/>
    </source>
</evidence>
<reference evidence="2" key="1">
    <citation type="submission" date="2022-10" db="EMBL/GenBank/DDBJ databases">
        <title>The complete genomes of actinobacterial strains from the NBC collection.</title>
        <authorList>
            <person name="Joergensen T.S."/>
            <person name="Alvarez Arevalo M."/>
            <person name="Sterndorff E.B."/>
            <person name="Faurdal D."/>
            <person name="Vuksanovic O."/>
            <person name="Mourched A.-S."/>
            <person name="Charusanti P."/>
            <person name="Shaw S."/>
            <person name="Blin K."/>
            <person name="Weber T."/>
        </authorList>
    </citation>
    <scope>NUCLEOTIDE SEQUENCE</scope>
    <source>
        <strain evidence="2">NBC_00008</strain>
    </source>
</reference>
<feature type="region of interest" description="Disordered" evidence="1">
    <location>
        <begin position="66"/>
        <end position="99"/>
    </location>
</feature>
<dbReference type="EMBL" id="CP108313">
    <property type="protein sequence ID" value="WTW70409.1"/>
    <property type="molecule type" value="Genomic_DNA"/>
</dbReference>